<protein>
    <submittedName>
        <fullName evidence="1">Uncharacterized protein</fullName>
    </submittedName>
</protein>
<accession>H2ECR2</accession>
<organism evidence="1">
    <name type="scientific">Megavirus courdo7</name>
    <dbReference type="NCBI Taxonomy" id="1128135"/>
    <lineage>
        <taxon>Viruses</taxon>
        <taxon>Varidnaviria</taxon>
        <taxon>Bamfordvirae</taxon>
        <taxon>Nucleocytoviricota</taxon>
        <taxon>Megaviricetes</taxon>
        <taxon>Imitervirales</taxon>
        <taxon>Mimiviridae</taxon>
        <taxon>Megamimivirinae</taxon>
        <taxon>Megavirus</taxon>
    </lineage>
</organism>
<evidence type="ECO:0000313" key="1">
    <source>
        <dbReference type="EMBL" id="AEX62185.1"/>
    </source>
</evidence>
<name>H2ECR2_9VIRU</name>
<reference evidence="1" key="1">
    <citation type="submission" date="2011-10" db="EMBL/GenBank/DDBJ databases">
        <title>Provirophages and transpovirons: unique mobilome of giant viruses.</title>
        <authorList>
            <person name="Desnues C."/>
            <person name="LaScola B."/>
            <person name="Yutin N."/>
            <person name="Fournous G."/>
            <person name="Koonin E."/>
            <person name="Raoult D."/>
        </authorList>
    </citation>
    <scope>NUCLEOTIDE SEQUENCE</scope>
    <source>
        <strain evidence="1">Mv13-c7</strain>
    </source>
</reference>
<sequence>MTDHKFLLYHRDNHKFVLFNNGDIMDVFEHIRREETYGKILLHKNNIHFLFEDQSFGKISNDKITSQDKKLNIKTEKQTNIIINGNKYEFYEKYLRINSKKIMRIPHSSDMKCHGMYRVNNHLICIIDWEPGYCETPNTIIVMFDLNSNQIINKIKLKHFNPDSFSCTKHNKKIYIVSTEFNFHTCPIGDYCILLIFNGKSYKIKYVYVNKNKKICKRKSIEGIFEKMDRTFSAPCSENFICFCNTKELIVYDIFNKTSVLYDYSYGKDACLHSFVPIS</sequence>
<gene>
    <name evidence="1" type="ORF">c7_R1323</name>
</gene>
<dbReference type="EMBL" id="JN885993">
    <property type="protein sequence ID" value="AEX62185.1"/>
    <property type="molecule type" value="Genomic_DNA"/>
</dbReference>
<proteinExistence type="predicted"/>